<dbReference type="EMBL" id="CP030750">
    <property type="protein sequence ID" value="AXA25880.1"/>
    <property type="molecule type" value="Genomic_DNA"/>
</dbReference>
<proteinExistence type="predicted"/>
<evidence type="ECO:0000313" key="9">
    <source>
        <dbReference type="EMBL" id="AXA25880.1"/>
    </source>
</evidence>
<keyword evidence="2" id="KW-0548">Nucleotidyltransferase</keyword>
<dbReference type="SUPFAM" id="SSF140931">
    <property type="entry name" value="Fic-like"/>
    <property type="match status" value="1"/>
</dbReference>
<evidence type="ECO:0000256" key="4">
    <source>
        <dbReference type="ARBA" id="ARBA00022840"/>
    </source>
</evidence>
<dbReference type="PANTHER" id="PTHR39560">
    <property type="entry name" value="PROTEIN ADENYLYLTRANSFERASE FIC-RELATED"/>
    <property type="match status" value="1"/>
</dbReference>
<evidence type="ECO:0000313" key="10">
    <source>
        <dbReference type="Proteomes" id="UP000251617"/>
    </source>
</evidence>
<dbReference type="GO" id="GO:0070733">
    <property type="term" value="F:AMPylase activity"/>
    <property type="evidence" value="ECO:0007669"/>
    <property type="project" value="UniProtKB-EC"/>
</dbReference>
<evidence type="ECO:0000256" key="3">
    <source>
        <dbReference type="ARBA" id="ARBA00022741"/>
    </source>
</evidence>
<evidence type="ECO:0000256" key="2">
    <source>
        <dbReference type="ARBA" id="ARBA00022695"/>
    </source>
</evidence>
<accession>A0AAD0PFI4</accession>
<evidence type="ECO:0000256" key="6">
    <source>
        <dbReference type="ARBA" id="ARBA00047939"/>
    </source>
</evidence>
<name>A0AAD0PFI4_PSEPU</name>
<feature type="domain" description="Fido" evidence="8">
    <location>
        <begin position="53"/>
        <end position="190"/>
    </location>
</feature>
<evidence type="ECO:0000256" key="5">
    <source>
        <dbReference type="ARBA" id="ARBA00034531"/>
    </source>
</evidence>
<keyword evidence="3" id="KW-0547">Nucleotide-binding</keyword>
<organism evidence="9 10">
    <name type="scientific">Pseudomonas putida</name>
    <name type="common">Arthrobacter siderocapsulatus</name>
    <dbReference type="NCBI Taxonomy" id="303"/>
    <lineage>
        <taxon>Bacteria</taxon>
        <taxon>Pseudomonadati</taxon>
        <taxon>Pseudomonadota</taxon>
        <taxon>Gammaproteobacteria</taxon>
        <taxon>Pseudomonadales</taxon>
        <taxon>Pseudomonadaceae</taxon>
        <taxon>Pseudomonas</taxon>
    </lineage>
</organism>
<dbReference type="Gene3D" id="1.10.3290.10">
    <property type="entry name" value="Fido-like domain"/>
    <property type="match status" value="1"/>
</dbReference>
<sequence length="202" mass="22862">MDKYGVGQDAYCYPGTVVLCNLLDLRDESALARAERDFSELAASQLPFELPPYDLPYLQRLHRALFQDIYAWAGEIRTLDISKGHTRFCNMSRIEAEASKVFSSLARQSWYEGYSRADLIRAVAESFGDLNMVHPFREGNGRAQRILYEHVILNAGFEIDWWSVDPDEWVAANIAAVVCDYSPLEAVFDKCIGRTIIGLSPV</sequence>
<dbReference type="RefSeq" id="WP_054894269.1">
    <property type="nucleotide sequence ID" value="NZ_CP011789.1"/>
</dbReference>
<evidence type="ECO:0000259" key="8">
    <source>
        <dbReference type="PROSITE" id="PS51459"/>
    </source>
</evidence>
<dbReference type="GO" id="GO:0005524">
    <property type="term" value="F:ATP binding"/>
    <property type="evidence" value="ECO:0007669"/>
    <property type="project" value="UniProtKB-KW"/>
</dbReference>
<gene>
    <name evidence="9" type="ORF">C1S65_17825</name>
</gene>
<keyword evidence="4" id="KW-0067">ATP-binding</keyword>
<keyword evidence="1" id="KW-0808">Transferase</keyword>
<comment type="catalytic activity">
    <reaction evidence="6">
        <text>L-threonyl-[protein] + ATP = 3-O-(5'-adenylyl)-L-threonyl-[protein] + diphosphate</text>
        <dbReference type="Rhea" id="RHEA:54292"/>
        <dbReference type="Rhea" id="RHEA-COMP:11060"/>
        <dbReference type="Rhea" id="RHEA-COMP:13847"/>
        <dbReference type="ChEBI" id="CHEBI:30013"/>
        <dbReference type="ChEBI" id="CHEBI:30616"/>
        <dbReference type="ChEBI" id="CHEBI:33019"/>
        <dbReference type="ChEBI" id="CHEBI:138113"/>
        <dbReference type="EC" id="2.7.7.108"/>
    </reaction>
</comment>
<dbReference type="AlphaFoldDB" id="A0AAD0PFI4"/>
<evidence type="ECO:0000256" key="1">
    <source>
        <dbReference type="ARBA" id="ARBA00022679"/>
    </source>
</evidence>
<reference evidence="9 10" key="1">
    <citation type="submission" date="2018-06" db="EMBL/GenBank/DDBJ databases">
        <title>The genome of Pseudomonas putida NX-1, a lignin degrader.</title>
        <authorList>
            <person name="Xu Z."/>
        </authorList>
    </citation>
    <scope>NUCLEOTIDE SEQUENCE [LARGE SCALE GENOMIC DNA]</scope>
    <source>
        <strain evidence="9 10">NX-1</strain>
    </source>
</reference>
<comment type="catalytic activity">
    <reaction evidence="7">
        <text>L-tyrosyl-[protein] + ATP = O-(5'-adenylyl)-L-tyrosyl-[protein] + diphosphate</text>
        <dbReference type="Rhea" id="RHEA:54288"/>
        <dbReference type="Rhea" id="RHEA-COMP:10136"/>
        <dbReference type="Rhea" id="RHEA-COMP:13846"/>
        <dbReference type="ChEBI" id="CHEBI:30616"/>
        <dbReference type="ChEBI" id="CHEBI:33019"/>
        <dbReference type="ChEBI" id="CHEBI:46858"/>
        <dbReference type="ChEBI" id="CHEBI:83624"/>
        <dbReference type="EC" id="2.7.7.108"/>
    </reaction>
</comment>
<dbReference type="Pfam" id="PF02661">
    <property type="entry name" value="Fic"/>
    <property type="match status" value="1"/>
</dbReference>
<dbReference type="InterPro" id="IPR003812">
    <property type="entry name" value="Fido"/>
</dbReference>
<dbReference type="PROSITE" id="PS51459">
    <property type="entry name" value="FIDO"/>
    <property type="match status" value="1"/>
</dbReference>
<dbReference type="EC" id="2.7.7.108" evidence="5"/>
<protein>
    <recommendedName>
        <fullName evidence="5">protein adenylyltransferase</fullName>
        <ecNumber evidence="5">2.7.7.108</ecNumber>
    </recommendedName>
</protein>
<evidence type="ECO:0000256" key="7">
    <source>
        <dbReference type="ARBA" id="ARBA00048696"/>
    </source>
</evidence>
<dbReference type="GO" id="GO:0051302">
    <property type="term" value="P:regulation of cell division"/>
    <property type="evidence" value="ECO:0007669"/>
    <property type="project" value="TreeGrafter"/>
</dbReference>
<dbReference type="Proteomes" id="UP000251617">
    <property type="component" value="Chromosome"/>
</dbReference>
<dbReference type="InterPro" id="IPR036597">
    <property type="entry name" value="Fido-like_dom_sf"/>
</dbReference>
<dbReference type="PANTHER" id="PTHR39560:SF1">
    <property type="entry name" value="PROTEIN ADENYLYLTRANSFERASE FIC-RELATED"/>
    <property type="match status" value="1"/>
</dbReference>